<proteinExistence type="predicted"/>
<name>A0A0U1HTK0_YERRO</name>
<reference evidence="1 2" key="1">
    <citation type="submission" date="2015-03" db="EMBL/GenBank/DDBJ databases">
        <authorList>
            <person name="Murphy D."/>
        </authorList>
    </citation>
    <scope>NUCLEOTIDE SEQUENCE [LARGE SCALE GENOMIC DNA]</scope>
    <source>
        <strain evidence="1 2">68/02</strain>
    </source>
</reference>
<evidence type="ECO:0000313" key="2">
    <source>
        <dbReference type="Proteomes" id="UP000042054"/>
    </source>
</evidence>
<evidence type="ECO:0000313" key="1">
    <source>
        <dbReference type="EMBL" id="CQI90768.1"/>
    </source>
</evidence>
<sequence length="70" mass="8022">MDNYIYTSRNPDGEIIPSNIMALLTKLGSLEESFKNNALTINNNEIENLKNSEVNNKITAWNWSKSFTQQ</sequence>
<accession>A0A0U1HTK0</accession>
<dbReference type="AlphaFoldDB" id="A0A0U1HTK0"/>
<dbReference type="EMBL" id="CTKE01000010">
    <property type="protein sequence ID" value="CQI90768.1"/>
    <property type="molecule type" value="Genomic_DNA"/>
</dbReference>
<organism evidence="1 2">
    <name type="scientific">Yersinia rohdei</name>
    <dbReference type="NCBI Taxonomy" id="29485"/>
    <lineage>
        <taxon>Bacteria</taxon>
        <taxon>Pseudomonadati</taxon>
        <taxon>Pseudomonadota</taxon>
        <taxon>Gammaproteobacteria</taxon>
        <taxon>Enterobacterales</taxon>
        <taxon>Yersiniaceae</taxon>
        <taxon>Yersinia</taxon>
    </lineage>
</organism>
<dbReference type="OrthoDB" id="6465118at2"/>
<gene>
    <name evidence="1" type="ORF">ERS008555_02238</name>
</gene>
<dbReference type="NCBIfam" id="NF038004">
    <property type="entry name" value="darobactin_RiPP"/>
    <property type="match status" value="1"/>
</dbReference>
<protein>
    <submittedName>
        <fullName evidence="1">No significant database hits</fullName>
    </submittedName>
</protein>
<dbReference type="Proteomes" id="UP000042054">
    <property type="component" value="Unassembled WGS sequence"/>
</dbReference>
<dbReference type="STRING" id="29485.CH64_2"/>